<dbReference type="InterPro" id="IPR051012">
    <property type="entry name" value="CellSynth/LPSAsmb/PSIAsmb"/>
</dbReference>
<dbReference type="PROSITE" id="PS50005">
    <property type="entry name" value="TPR"/>
    <property type="match status" value="1"/>
</dbReference>
<reference evidence="5 6" key="1">
    <citation type="submission" date="2019-03" db="EMBL/GenBank/DDBJ databases">
        <title>Genomic Encyclopedia of Type Strains, Phase IV (KMG-IV): sequencing the most valuable type-strain genomes for metagenomic binning, comparative biology and taxonomic classification.</title>
        <authorList>
            <person name="Goeker M."/>
        </authorList>
    </citation>
    <scope>NUCLEOTIDE SEQUENCE [LARGE SCALE GENOMIC DNA]</scope>
    <source>
        <strain evidence="5 6">DSM 26377</strain>
    </source>
</reference>
<proteinExistence type="predicted"/>
<dbReference type="Proteomes" id="UP000295341">
    <property type="component" value="Unassembled WGS sequence"/>
</dbReference>
<dbReference type="PROSITE" id="PS51257">
    <property type="entry name" value="PROKAR_LIPOPROTEIN"/>
    <property type="match status" value="1"/>
</dbReference>
<feature type="chain" id="PRO_5030100123" evidence="4">
    <location>
        <begin position="21"/>
        <end position="948"/>
    </location>
</feature>
<organism evidence="5 6">
    <name type="scientific">Panacagrimonas perspica</name>
    <dbReference type="NCBI Taxonomy" id="381431"/>
    <lineage>
        <taxon>Bacteria</taxon>
        <taxon>Pseudomonadati</taxon>
        <taxon>Pseudomonadota</taxon>
        <taxon>Gammaproteobacteria</taxon>
        <taxon>Nevskiales</taxon>
        <taxon>Nevskiaceae</taxon>
        <taxon>Panacagrimonas</taxon>
    </lineage>
</organism>
<feature type="signal peptide" evidence="4">
    <location>
        <begin position="1"/>
        <end position="20"/>
    </location>
</feature>
<comment type="caution">
    <text evidence="5">The sequence shown here is derived from an EMBL/GenBank/DDBJ whole genome shotgun (WGS) entry which is preliminary data.</text>
</comment>
<dbReference type="Gene3D" id="1.25.40.10">
    <property type="entry name" value="Tetratricopeptide repeat domain"/>
    <property type="match status" value="5"/>
</dbReference>
<keyword evidence="1" id="KW-0677">Repeat</keyword>
<keyword evidence="6" id="KW-1185">Reference proteome</keyword>
<keyword evidence="4" id="KW-0732">Signal</keyword>
<evidence type="ECO:0000256" key="1">
    <source>
        <dbReference type="ARBA" id="ARBA00022737"/>
    </source>
</evidence>
<dbReference type="Pfam" id="PF13432">
    <property type="entry name" value="TPR_16"/>
    <property type="match status" value="4"/>
</dbReference>
<protein>
    <submittedName>
        <fullName evidence="5">TolA-binding protein</fullName>
    </submittedName>
</protein>
<evidence type="ECO:0000313" key="5">
    <source>
        <dbReference type="EMBL" id="TDU31366.1"/>
    </source>
</evidence>
<evidence type="ECO:0000256" key="3">
    <source>
        <dbReference type="PROSITE-ProRule" id="PRU00339"/>
    </source>
</evidence>
<dbReference type="PANTHER" id="PTHR45586">
    <property type="entry name" value="TPR REPEAT-CONTAINING PROTEIN PA4667"/>
    <property type="match status" value="1"/>
</dbReference>
<dbReference type="RefSeq" id="WP_162851019.1">
    <property type="nucleotide sequence ID" value="NZ_MWIN01000039.1"/>
</dbReference>
<accession>A0A4S3JYX7</accession>
<dbReference type="InterPro" id="IPR011990">
    <property type="entry name" value="TPR-like_helical_dom_sf"/>
</dbReference>
<name>A0A4S3JYX7_9GAMM</name>
<evidence type="ECO:0000256" key="2">
    <source>
        <dbReference type="ARBA" id="ARBA00022803"/>
    </source>
</evidence>
<dbReference type="SUPFAM" id="SSF48452">
    <property type="entry name" value="TPR-like"/>
    <property type="match status" value="3"/>
</dbReference>
<dbReference type="EMBL" id="SOBT01000008">
    <property type="protein sequence ID" value="TDU31366.1"/>
    <property type="molecule type" value="Genomic_DNA"/>
</dbReference>
<dbReference type="SMART" id="SM00028">
    <property type="entry name" value="TPR"/>
    <property type="match status" value="5"/>
</dbReference>
<feature type="repeat" description="TPR" evidence="3">
    <location>
        <begin position="297"/>
        <end position="330"/>
    </location>
</feature>
<sequence>MNGRLTFALAAALACCAAQAANNQPPTVGSVAASNGLSENGYLQVRTPTVLKIETWDAIPPNPRAAIDQYDRLLALNPDAATRAESLRRAADLRVQLADAASSTGEALNVGDVRRAIAGYRRVLADYPGHVNNDRVLYQLARAHQLVDETDPAIAALRELGKDYPQSARAADANFRAGEMLFARGRFDEAAPAYAGLLAQGPEAPYYEYAQYKYGWSLYKQASYDEAATVFLAILDRDLPAGTLQDADEALAGVKRDKAERARESIRVAALSFASLGGGKALSDHFARAPQASRMETLMYAALGSALLEKERYTEAAGTYTALVDRHPDHVRAPEFSTRAIEALRRGGFADQAMKAQEAYVASYAPDSNYWKTRTADPIVMAEVRKHLDELARFHQAGAQGSADPATRRAGYLVASTWYKRTLDLFPQDAAAPRTHLLYADALLEGGKVREAAQEYELTAYDIPQHAGSPVAALAAVQAWQRLKRDSAGTVKTDAQRASIAAALKLGDTFPAHPQRTQVLMAAAEDQYELGDLDTAVASAERVLASNPNAELLRGALGVIADARYAQKRYADAEVAYQQLVQLPAPSEEKRRLAIEQLATSVYRQAEAAREAGDLKLAASHFERVARVAPQSEIRTSADYDGASALFTLEDWTRAAPALEAFRRMHPDHKLVPDADKKLALAYEKGDQPARAAEVLSRVAIREGEASETRRVAAWTSAELYDKAKQPEQSRRALMYYVSTYPQPLDPAMQARQRLADMAISVQKDPAAQRHWLDEIVAADRAAGNSRSEVSKRLAAQASLDVGRMDAMTARTMRIDAPLEQSLARRRGATEVSVAALERAAAYGYADITSAATYELAAVYADLGNALMRSERPAKLSGEALEQYGLLLEEQAFPFEEKAIKAHEINLGRLRSGIWNDGISRSVTALGELSPGKYGKQEKREATYDELH</sequence>
<evidence type="ECO:0000256" key="4">
    <source>
        <dbReference type="SAM" id="SignalP"/>
    </source>
</evidence>
<dbReference type="AlphaFoldDB" id="A0A4S3JYX7"/>
<gene>
    <name evidence="5" type="ORF">DFR24_0734</name>
</gene>
<evidence type="ECO:0000313" key="6">
    <source>
        <dbReference type="Proteomes" id="UP000295341"/>
    </source>
</evidence>
<dbReference type="InterPro" id="IPR019734">
    <property type="entry name" value="TPR_rpt"/>
</dbReference>
<dbReference type="PANTHER" id="PTHR45586:SF1">
    <property type="entry name" value="LIPOPOLYSACCHARIDE ASSEMBLY PROTEIN B"/>
    <property type="match status" value="1"/>
</dbReference>
<keyword evidence="2 3" id="KW-0802">TPR repeat</keyword>
<dbReference type="Pfam" id="PF13174">
    <property type="entry name" value="TPR_6"/>
    <property type="match status" value="2"/>
</dbReference>